<dbReference type="SUPFAM" id="SSF141868">
    <property type="entry name" value="EAL domain-like"/>
    <property type="match status" value="1"/>
</dbReference>
<organism evidence="2 3">
    <name type="scientific">Alicyclobacillus mengziensis</name>
    <dbReference type="NCBI Taxonomy" id="2931921"/>
    <lineage>
        <taxon>Bacteria</taxon>
        <taxon>Bacillati</taxon>
        <taxon>Bacillota</taxon>
        <taxon>Bacilli</taxon>
        <taxon>Bacillales</taxon>
        <taxon>Alicyclobacillaceae</taxon>
        <taxon>Alicyclobacillus</taxon>
    </lineage>
</organism>
<evidence type="ECO:0000259" key="1">
    <source>
        <dbReference type="PROSITE" id="PS50883"/>
    </source>
</evidence>
<dbReference type="PANTHER" id="PTHR33121:SF76">
    <property type="entry name" value="SIGNALING PROTEIN"/>
    <property type="match status" value="1"/>
</dbReference>
<dbReference type="InterPro" id="IPR046865">
    <property type="entry name" value="FapA_b_solenoid"/>
</dbReference>
<dbReference type="CDD" id="cd01948">
    <property type="entry name" value="EAL"/>
    <property type="match status" value="1"/>
</dbReference>
<dbReference type="Gene3D" id="3.20.20.450">
    <property type="entry name" value="EAL domain"/>
    <property type="match status" value="1"/>
</dbReference>
<dbReference type="Pfam" id="PF03961">
    <property type="entry name" value="FapA"/>
    <property type="match status" value="1"/>
</dbReference>
<dbReference type="SMART" id="SM00052">
    <property type="entry name" value="EAL"/>
    <property type="match status" value="1"/>
</dbReference>
<proteinExistence type="predicted"/>
<dbReference type="Pfam" id="PF20250">
    <property type="entry name" value="FapA_N"/>
    <property type="match status" value="1"/>
</dbReference>
<reference evidence="2 3" key="1">
    <citation type="submission" date="2021-02" db="EMBL/GenBank/DDBJ databases">
        <title>Alicyclobacillus curvatus sp. nov. and Alicyclobacillus mengziensis sp. nov., two acidophilic bacteria isolated from acid mine drainage.</title>
        <authorList>
            <person name="Huang Y."/>
        </authorList>
    </citation>
    <scope>NUCLEOTIDE SEQUENCE [LARGE SCALE GENOMIC DNA]</scope>
    <source>
        <strain evidence="2 3">S30H14</strain>
    </source>
</reference>
<gene>
    <name evidence="2" type="ORF">JZ786_24170</name>
</gene>
<feature type="domain" description="EAL" evidence="1">
    <location>
        <begin position="24"/>
        <end position="274"/>
    </location>
</feature>
<dbReference type="InterPro" id="IPR035919">
    <property type="entry name" value="EAL_sf"/>
</dbReference>
<dbReference type="EMBL" id="CP071182">
    <property type="protein sequence ID" value="QSO47441.1"/>
    <property type="molecule type" value="Genomic_DNA"/>
</dbReference>
<dbReference type="PANTHER" id="PTHR33121">
    <property type="entry name" value="CYCLIC DI-GMP PHOSPHODIESTERASE PDEF"/>
    <property type="match status" value="1"/>
</dbReference>
<keyword evidence="3" id="KW-1185">Reference proteome</keyword>
<sequence>MGPLALVQNKLKTMAQVVFVNSHVREVHASILECIHKQHLPMVFQPIVNHMNQDIFAHESLSRPTYRGTSIRPDIWFSISHDYNHSLETDLLAIRSAIQQSSIGARRDSQQLLFINVMPSSLVSRSFHVELESIFRSGLCEPGQIVLEITEHITYDPTVLAAALRPLRAIGLRFALDDVGLGSSNLSSIIELEPDLIKLDRALIAGISSSVSKQKMVSQLVDYMGDGDRVVAEGIENTDDLNVVKQTGIHLSQGYIWGKPEPFHLVPTSQHLFGAARSVVLKLEQQNGTVRVHHGQVIVSDPQQLGHFATIEIPSDPRVSVTINNVPAIGRVLVQENDHILVESHNVDPTSRLITRESPDKMEIVAVRQITLGERYRLADTEASAHIVLQIKSEAVYPDPLTIESVAQLLQSSGYQGTLDATAVEQICNARETIELTVLRGKRPIPGTPDSYIEIERPHVYDPLHRRMKTSTVTVGMKIATLTRGTPGVPGYNVFGEQVDHPLLKASPKIGSGVVEIGDMLVALRNGRLIFTKDKIDVVPELVIGHNLTSKDGNIDFDGDVIIYGSILDGAYIQSSGTITVHGSIMCATVMGERGVFVSGSVVGSQVIAGQSRFLYQKTEPTLRRCITEYERFHQEYKTLLEHAQKYPSKVTSVPMIAHVLLEQRHPMLLSTFEQLSNNFRDLSARDAAFAQLSHELRSKWLVIQRMKIHEQDVNFLHEQLLNFLDRVQAMSSAEPADIRANTVTSSVLRATGKIIVKGAGVYTSTLESEETILVKGNVRGGFMIAKNTVRVHELGTKSATETAVKVMSDTGLIAMKIRHSNTLLQVGNQRDRNFEVEYNVLYRRLADDC</sequence>
<dbReference type="AlphaFoldDB" id="A0A9X7VYI3"/>
<name>A0A9X7VYI3_9BACL</name>
<dbReference type="PROSITE" id="PS50883">
    <property type="entry name" value="EAL"/>
    <property type="match status" value="1"/>
</dbReference>
<dbReference type="InterPro" id="IPR046866">
    <property type="entry name" value="FapA_N"/>
</dbReference>
<dbReference type="Pfam" id="PF00563">
    <property type="entry name" value="EAL"/>
    <property type="match status" value="1"/>
</dbReference>
<protein>
    <submittedName>
        <fullName evidence="2">EAL domain-containing protein</fullName>
    </submittedName>
</protein>
<dbReference type="RefSeq" id="WP_206656792.1">
    <property type="nucleotide sequence ID" value="NZ_CP071182.1"/>
</dbReference>
<dbReference type="InterPro" id="IPR001633">
    <property type="entry name" value="EAL_dom"/>
</dbReference>
<accession>A0A9X7VYI3</accession>
<dbReference type="KEGG" id="afx:JZ786_24170"/>
<dbReference type="InterPro" id="IPR050706">
    <property type="entry name" value="Cyclic-di-GMP_PDE-like"/>
</dbReference>
<evidence type="ECO:0000313" key="2">
    <source>
        <dbReference type="EMBL" id="QSO47441.1"/>
    </source>
</evidence>
<evidence type="ECO:0000313" key="3">
    <source>
        <dbReference type="Proteomes" id="UP000663505"/>
    </source>
</evidence>
<dbReference type="Proteomes" id="UP000663505">
    <property type="component" value="Chromosome"/>
</dbReference>
<dbReference type="GO" id="GO:0071111">
    <property type="term" value="F:cyclic-guanylate-specific phosphodiesterase activity"/>
    <property type="evidence" value="ECO:0007669"/>
    <property type="project" value="InterPro"/>
</dbReference>